<proteinExistence type="predicted"/>
<dbReference type="Proteomes" id="UP000612585">
    <property type="component" value="Unassembled WGS sequence"/>
</dbReference>
<accession>A0A8J3ZLQ3</accession>
<dbReference type="EMBL" id="BOPG01000103">
    <property type="protein sequence ID" value="GIJ63833.1"/>
    <property type="molecule type" value="Genomic_DNA"/>
</dbReference>
<evidence type="ECO:0000313" key="2">
    <source>
        <dbReference type="Proteomes" id="UP000612585"/>
    </source>
</evidence>
<dbReference type="RefSeq" id="WP_204011183.1">
    <property type="nucleotide sequence ID" value="NZ_BOPG01000103.1"/>
</dbReference>
<sequence>MKVSTEMSMEYRVRTMQYGFTAFGNEQSAWRDLLAPGGCTCSAGSTCCCTTCGAVASAELVAQ</sequence>
<dbReference type="AlphaFoldDB" id="A0A8J3ZLQ3"/>
<name>A0A8J3ZLQ3_9ACTN</name>
<protein>
    <submittedName>
        <fullName evidence="1">Uncharacterized protein</fullName>
    </submittedName>
</protein>
<organism evidence="1 2">
    <name type="scientific">Virgisporangium aurantiacum</name>
    <dbReference type="NCBI Taxonomy" id="175570"/>
    <lineage>
        <taxon>Bacteria</taxon>
        <taxon>Bacillati</taxon>
        <taxon>Actinomycetota</taxon>
        <taxon>Actinomycetes</taxon>
        <taxon>Micromonosporales</taxon>
        <taxon>Micromonosporaceae</taxon>
        <taxon>Virgisporangium</taxon>
    </lineage>
</organism>
<gene>
    <name evidence="1" type="ORF">Vau01_113490</name>
</gene>
<evidence type="ECO:0000313" key="1">
    <source>
        <dbReference type="EMBL" id="GIJ63833.1"/>
    </source>
</evidence>
<comment type="caution">
    <text evidence="1">The sequence shown here is derived from an EMBL/GenBank/DDBJ whole genome shotgun (WGS) entry which is preliminary data.</text>
</comment>
<reference evidence="1" key="1">
    <citation type="submission" date="2021-01" db="EMBL/GenBank/DDBJ databases">
        <title>Whole genome shotgun sequence of Virgisporangium aurantiacum NBRC 16421.</title>
        <authorList>
            <person name="Komaki H."/>
            <person name="Tamura T."/>
        </authorList>
    </citation>
    <scope>NUCLEOTIDE SEQUENCE</scope>
    <source>
        <strain evidence="1">NBRC 16421</strain>
    </source>
</reference>
<keyword evidence="2" id="KW-1185">Reference proteome</keyword>